<dbReference type="GO" id="GO:0062054">
    <property type="term" value="F:fluoride channel activity"/>
    <property type="evidence" value="ECO:0007669"/>
    <property type="project" value="UniProtKB-UniRule"/>
</dbReference>
<evidence type="ECO:0000256" key="3">
    <source>
        <dbReference type="ARBA" id="ARBA00022519"/>
    </source>
</evidence>
<dbReference type="RefSeq" id="WP_108131859.1">
    <property type="nucleotide sequence ID" value="NZ_CP098827.1"/>
</dbReference>
<evidence type="ECO:0000313" key="13">
    <source>
        <dbReference type="EMBL" id="XBO71292.1"/>
    </source>
</evidence>
<dbReference type="Pfam" id="PF02537">
    <property type="entry name" value="CRCB"/>
    <property type="match status" value="1"/>
</dbReference>
<keyword evidence="5 12" id="KW-1133">Transmembrane helix</keyword>
<comment type="subcellular location">
    <subcellularLocation>
        <location evidence="1 12">Cell membrane</location>
        <topology evidence="1 12">Multi-pass membrane protein</topology>
    </subcellularLocation>
</comment>
<dbReference type="PANTHER" id="PTHR28259">
    <property type="entry name" value="FLUORIDE EXPORT PROTEIN 1-RELATED"/>
    <property type="match status" value="1"/>
</dbReference>
<evidence type="ECO:0000256" key="8">
    <source>
        <dbReference type="ARBA" id="ARBA00023136"/>
    </source>
</evidence>
<keyword evidence="8 12" id="KW-0472">Membrane</keyword>
<feature type="transmembrane region" description="Helical" evidence="12">
    <location>
        <begin position="71"/>
        <end position="93"/>
    </location>
</feature>
<keyword evidence="3" id="KW-0997">Cell inner membrane</keyword>
<sequence>MSQATSVWRLYLAVGLGSALGSVCRLLTGVAVSGLVASSFPWATLLVNVLGSWLIARFATHAALSDSPRLASLHPLVVAGFCGGFTTFSLFSLEAARLATGGSPWLALAYVVLSVPLWLAAAWAGDVSARRALVRGSSE</sequence>
<feature type="transmembrane region" description="Helical" evidence="12">
    <location>
        <begin position="40"/>
        <end position="59"/>
    </location>
</feature>
<feature type="transmembrane region" description="Helical" evidence="12">
    <location>
        <begin position="105"/>
        <end position="125"/>
    </location>
</feature>
<reference evidence="13" key="1">
    <citation type="submission" date="2022-06" db="EMBL/GenBank/DDBJ databases">
        <title>A novel DMS-producing enzyme.</title>
        <authorList>
            <person name="Zhang Y."/>
        </authorList>
    </citation>
    <scope>NUCLEOTIDE SEQUENCE</scope>
    <source>
        <strain evidence="13">RT37</strain>
    </source>
</reference>
<keyword evidence="6 12" id="KW-0915">Sodium</keyword>
<dbReference type="AlphaFoldDB" id="A0AAU7KII0"/>
<comment type="catalytic activity">
    <reaction evidence="11">
        <text>fluoride(in) = fluoride(out)</text>
        <dbReference type="Rhea" id="RHEA:76159"/>
        <dbReference type="ChEBI" id="CHEBI:17051"/>
    </reaction>
    <physiologicalReaction direction="left-to-right" evidence="11">
        <dbReference type="Rhea" id="RHEA:76160"/>
    </physiologicalReaction>
</comment>
<evidence type="ECO:0000256" key="5">
    <source>
        <dbReference type="ARBA" id="ARBA00022989"/>
    </source>
</evidence>
<feature type="binding site" evidence="12">
    <location>
        <position position="83"/>
    </location>
    <ligand>
        <name>Na(+)</name>
        <dbReference type="ChEBI" id="CHEBI:29101"/>
        <note>structural</note>
    </ligand>
</feature>
<proteinExistence type="inferred from homology"/>
<evidence type="ECO:0000256" key="2">
    <source>
        <dbReference type="ARBA" id="ARBA00022475"/>
    </source>
</evidence>
<dbReference type="GO" id="GO:0005886">
    <property type="term" value="C:plasma membrane"/>
    <property type="evidence" value="ECO:0007669"/>
    <property type="project" value="UniProtKB-SubCell"/>
</dbReference>
<name>A0AAU7KII0_9GAMM</name>
<evidence type="ECO:0000256" key="4">
    <source>
        <dbReference type="ARBA" id="ARBA00022692"/>
    </source>
</evidence>
<dbReference type="EMBL" id="CP098827">
    <property type="protein sequence ID" value="XBO71292.1"/>
    <property type="molecule type" value="Genomic_DNA"/>
</dbReference>
<dbReference type="GO" id="GO:0046872">
    <property type="term" value="F:metal ion binding"/>
    <property type="evidence" value="ECO:0007669"/>
    <property type="project" value="UniProtKB-KW"/>
</dbReference>
<keyword evidence="9 12" id="KW-0407">Ion channel</keyword>
<comment type="function">
    <text evidence="12">Fluoride-specific ion channel. Important for reducing fluoride concentration in the cell, thus reducing its toxicity.</text>
</comment>
<dbReference type="PANTHER" id="PTHR28259:SF1">
    <property type="entry name" value="FLUORIDE EXPORT PROTEIN 1-RELATED"/>
    <property type="match status" value="1"/>
</dbReference>
<dbReference type="InterPro" id="IPR003691">
    <property type="entry name" value="FluC"/>
</dbReference>
<dbReference type="HAMAP" id="MF_00454">
    <property type="entry name" value="FluC"/>
    <property type="match status" value="1"/>
</dbReference>
<evidence type="ECO:0000256" key="6">
    <source>
        <dbReference type="ARBA" id="ARBA00023053"/>
    </source>
</evidence>
<evidence type="ECO:0000256" key="9">
    <source>
        <dbReference type="ARBA" id="ARBA00023303"/>
    </source>
</evidence>
<keyword evidence="7 12" id="KW-0406">Ion transport</keyword>
<comment type="similarity">
    <text evidence="10 12">Belongs to the fluoride channel Fluc/FEX (TC 1.A.43) family.</text>
</comment>
<accession>A0AAU7KII0</accession>
<evidence type="ECO:0000256" key="12">
    <source>
        <dbReference type="HAMAP-Rule" id="MF_00454"/>
    </source>
</evidence>
<keyword evidence="4 12" id="KW-0812">Transmembrane</keyword>
<evidence type="ECO:0000256" key="7">
    <source>
        <dbReference type="ARBA" id="ARBA00023065"/>
    </source>
</evidence>
<keyword evidence="12" id="KW-0813">Transport</keyword>
<feature type="transmembrane region" description="Helical" evidence="12">
    <location>
        <begin position="7"/>
        <end position="28"/>
    </location>
</feature>
<protein>
    <recommendedName>
        <fullName evidence="12">Fluoride-specific ion channel FluC</fullName>
    </recommendedName>
</protein>
<evidence type="ECO:0000256" key="10">
    <source>
        <dbReference type="ARBA" id="ARBA00035120"/>
    </source>
</evidence>
<dbReference type="GO" id="GO:0140114">
    <property type="term" value="P:cellular detoxification of fluoride"/>
    <property type="evidence" value="ECO:0007669"/>
    <property type="project" value="UniProtKB-UniRule"/>
</dbReference>
<organism evidence="13">
    <name type="scientific">Halomonas sp. RT37</name>
    <dbReference type="NCBI Taxonomy" id="2950872"/>
    <lineage>
        <taxon>Bacteria</taxon>
        <taxon>Pseudomonadati</taxon>
        <taxon>Pseudomonadota</taxon>
        <taxon>Gammaproteobacteria</taxon>
        <taxon>Oceanospirillales</taxon>
        <taxon>Halomonadaceae</taxon>
        <taxon>Halomonas</taxon>
    </lineage>
</organism>
<evidence type="ECO:0000256" key="1">
    <source>
        <dbReference type="ARBA" id="ARBA00004651"/>
    </source>
</evidence>
<keyword evidence="2 12" id="KW-1003">Cell membrane</keyword>
<evidence type="ECO:0000256" key="11">
    <source>
        <dbReference type="ARBA" id="ARBA00035585"/>
    </source>
</evidence>
<comment type="activity regulation">
    <text evidence="12">Na(+) is not transported, but it plays an essential structural role and its presence is essential for fluoride channel function.</text>
</comment>
<feature type="binding site" evidence="12">
    <location>
        <position position="86"/>
    </location>
    <ligand>
        <name>Na(+)</name>
        <dbReference type="ChEBI" id="CHEBI:29101"/>
        <note>structural</note>
    </ligand>
</feature>
<keyword evidence="12" id="KW-0479">Metal-binding</keyword>
<gene>
    <name evidence="12" type="primary">fluC</name>
    <name evidence="12" type="synonym">crcB</name>
    <name evidence="13" type="ORF">NFG58_00795</name>
</gene>